<dbReference type="GO" id="GO:0016616">
    <property type="term" value="F:oxidoreductase activity, acting on the CH-OH group of donors, NAD or NADP as acceptor"/>
    <property type="evidence" value="ECO:0007669"/>
    <property type="project" value="InterPro"/>
</dbReference>
<dbReference type="OrthoDB" id="2735536at2759"/>
<sequence>MLVLMADGKCGPPVSPSQPAASQQGHASSPDAPQPCLRTCALRMNGVMGLGEKKHTQRVMNAIRSGLLILAYGRKEGLVDFIGIQNVVQGHVKALMALLQEQSFTTQSIPANLPHSERQDPSQTDITPVLTHSLVTSSSSCVEKSLSRIPSSVTSSVSPSSPPLVSGQAFFISDSAPVSHFEYFRPLFEGLGYSFPALTLPLWVILLVAYLQEFMYCLVHKFLPFTPFVTPAEAYKSGVTHYCSCKKAMGAFDYSPTRPNDLKQVVEYYRAQGCTKTHKTGLVSLLPLALFFILHVFLLLIVL</sequence>
<evidence type="ECO:0000256" key="2">
    <source>
        <dbReference type="SAM" id="MobiDB-lite"/>
    </source>
</evidence>
<feature type="region of interest" description="Disordered" evidence="2">
    <location>
        <begin position="1"/>
        <end position="34"/>
    </location>
</feature>
<comment type="caution">
    <text evidence="4">The sequence shown here is derived from an EMBL/GenBank/DDBJ whole genome shotgun (WGS) entry which is preliminary data.</text>
</comment>
<name>A0A5B7F956_PORTR</name>
<proteinExistence type="inferred from homology"/>
<protein>
    <submittedName>
        <fullName evidence="4">Short-chain dehydrogenase/reductase family 42E member 1</fullName>
    </submittedName>
</protein>
<dbReference type="Gene3D" id="3.40.50.720">
    <property type="entry name" value="NAD(P)-binding Rossmann-like Domain"/>
    <property type="match status" value="1"/>
</dbReference>
<dbReference type="Proteomes" id="UP000324222">
    <property type="component" value="Unassembled WGS sequence"/>
</dbReference>
<keyword evidence="1" id="KW-0560">Oxidoreductase</keyword>
<evidence type="ECO:0000313" key="5">
    <source>
        <dbReference type="Proteomes" id="UP000324222"/>
    </source>
</evidence>
<dbReference type="Pfam" id="PF01073">
    <property type="entry name" value="3Beta_HSD"/>
    <property type="match status" value="1"/>
</dbReference>
<evidence type="ECO:0000259" key="3">
    <source>
        <dbReference type="Pfam" id="PF01073"/>
    </source>
</evidence>
<keyword evidence="1" id="KW-1133">Transmembrane helix</keyword>
<dbReference type="InterPro" id="IPR036291">
    <property type="entry name" value="NAD(P)-bd_dom_sf"/>
</dbReference>
<evidence type="ECO:0000256" key="1">
    <source>
        <dbReference type="RuleBase" id="RU004475"/>
    </source>
</evidence>
<keyword evidence="1" id="KW-0812">Transmembrane</keyword>
<accession>A0A5B7F956</accession>
<dbReference type="AlphaFoldDB" id="A0A5B7F956"/>
<gene>
    <name evidence="4" type="primary">SDR42E1</name>
    <name evidence="4" type="ORF">E2C01_037363</name>
</gene>
<keyword evidence="5" id="KW-1185">Reference proteome</keyword>
<comment type="similarity">
    <text evidence="1">Belongs to the 3-beta-HSD family.</text>
</comment>
<dbReference type="EMBL" id="VSRR010005955">
    <property type="protein sequence ID" value="MPC43711.1"/>
    <property type="molecule type" value="Genomic_DNA"/>
</dbReference>
<feature type="transmembrane region" description="Helical" evidence="1">
    <location>
        <begin position="282"/>
        <end position="302"/>
    </location>
</feature>
<dbReference type="InterPro" id="IPR002225">
    <property type="entry name" value="3Beta_OHSteriod_DH/Estase"/>
</dbReference>
<reference evidence="4 5" key="1">
    <citation type="submission" date="2019-05" db="EMBL/GenBank/DDBJ databases">
        <title>Another draft genome of Portunus trituberculatus and its Hox gene families provides insights of decapod evolution.</title>
        <authorList>
            <person name="Jeong J.-H."/>
            <person name="Song I."/>
            <person name="Kim S."/>
            <person name="Choi T."/>
            <person name="Kim D."/>
            <person name="Ryu S."/>
            <person name="Kim W."/>
        </authorList>
    </citation>
    <scope>NUCLEOTIDE SEQUENCE [LARGE SCALE GENOMIC DNA]</scope>
    <source>
        <tissue evidence="4">Muscle</tissue>
    </source>
</reference>
<feature type="compositionally biased region" description="Low complexity" evidence="2">
    <location>
        <begin position="17"/>
        <end position="30"/>
    </location>
</feature>
<feature type="domain" description="3-beta hydroxysteroid dehydrogenase/isomerase" evidence="3">
    <location>
        <begin position="37"/>
        <end position="106"/>
    </location>
</feature>
<dbReference type="SUPFAM" id="SSF51735">
    <property type="entry name" value="NAD(P)-binding Rossmann-fold domains"/>
    <property type="match status" value="1"/>
</dbReference>
<dbReference type="GO" id="GO:0006694">
    <property type="term" value="P:steroid biosynthetic process"/>
    <property type="evidence" value="ECO:0007669"/>
    <property type="project" value="InterPro"/>
</dbReference>
<feature type="transmembrane region" description="Helical" evidence="1">
    <location>
        <begin position="191"/>
        <end position="211"/>
    </location>
</feature>
<evidence type="ECO:0000313" key="4">
    <source>
        <dbReference type="EMBL" id="MPC43711.1"/>
    </source>
</evidence>
<keyword evidence="1" id="KW-0472">Membrane</keyword>
<organism evidence="4 5">
    <name type="scientific">Portunus trituberculatus</name>
    <name type="common">Swimming crab</name>
    <name type="synonym">Neptunus trituberculatus</name>
    <dbReference type="NCBI Taxonomy" id="210409"/>
    <lineage>
        <taxon>Eukaryota</taxon>
        <taxon>Metazoa</taxon>
        <taxon>Ecdysozoa</taxon>
        <taxon>Arthropoda</taxon>
        <taxon>Crustacea</taxon>
        <taxon>Multicrustacea</taxon>
        <taxon>Malacostraca</taxon>
        <taxon>Eumalacostraca</taxon>
        <taxon>Eucarida</taxon>
        <taxon>Decapoda</taxon>
        <taxon>Pleocyemata</taxon>
        <taxon>Brachyura</taxon>
        <taxon>Eubrachyura</taxon>
        <taxon>Portunoidea</taxon>
        <taxon>Portunidae</taxon>
        <taxon>Portuninae</taxon>
        <taxon>Portunus</taxon>
    </lineage>
</organism>